<evidence type="ECO:0000259" key="5">
    <source>
        <dbReference type="Pfam" id="PF08669"/>
    </source>
</evidence>
<dbReference type="InterPro" id="IPR006076">
    <property type="entry name" value="FAD-dep_OxRdtase"/>
</dbReference>
<sequence length="839" mass="91421">MDVSQRVVIIGAGIVGTNIADELISRGWSNITVVEQGPLSMPGGSTSHAPGLVFQINPSKTMSAFAQYTVEKLLSLECFNQVGGLEVAETPERLEELKRKHGYGASWGIKSHLLSADECCQIYPLLSKEVVRGGLFIPTDGLALAAAAVQKLIERTSKAGVRYIEKTPVTGIQQDSGRVTGVLTKNRGAIPADLVISCGGLWGVELGAMIDLPIPLQPMEHQYVKTTAIPTRKGVNPPNWASLPILRHQDRDLYYREHGDQMGIGFYGHRPMPVVAASLGETPEHVSDDNMPSRCAFTPKDFEPAWKLSRDLLPALRETEVATGFNGIMSFTPDGGPLIGTAPNLDGFFVAEAVWVTHSAGVARAVAQLLTTGRSELDIADCDLSRFEQVQLSPAYVKETCQQGFVEVYDIIHPLQPRDSPRALRTSPFYARQRELGAFFLEAGGWERPQWYEANSKLLAAVPDKWKPVPRDSWSAQFYSPIAAAEAWKTRTAAALFDLTSIRHLEVSGPGAASLLQALTTNDISSTPVGRVTFTLLLDLKGGIISDIFVTRLSQDTFQLAVNGPLDFKYFSQEAKKQTKKSPERWTQVRDITGGTCCLGLWGHLAKEVMAPVTLDDVSEASLPFSHAKKIHISGIPATITRLSFVGEPGWEICTSADNGLRLWDALMQSGQKHGLIAAGRSAFEALRLETGFRSFGADMSSEYNPFEAGVNYVIDPSKTGYVGCEAIKKLSQTQPQKRLRCLTIDDGRSVVLGKEPVYVDGKVGGYVTSAAFGYTVGKPIAHTYLPASVHDGDSVEIEYFGRRIKATVTPEPLFGLSKRQTANAARETSRRPMITSRL</sequence>
<dbReference type="PANTHER" id="PTHR43757">
    <property type="entry name" value="AMINOMETHYLTRANSFERASE"/>
    <property type="match status" value="1"/>
</dbReference>
<dbReference type="Pfam" id="PF16350">
    <property type="entry name" value="FAO_M"/>
    <property type="match status" value="1"/>
</dbReference>
<dbReference type="Gene3D" id="3.30.70.1400">
    <property type="entry name" value="Aminomethyltransferase beta-barrel domains"/>
    <property type="match status" value="1"/>
</dbReference>
<dbReference type="InterPro" id="IPR006222">
    <property type="entry name" value="GCVT_N"/>
</dbReference>
<dbReference type="EMBL" id="JAGPNK010000033">
    <property type="protein sequence ID" value="KAH7303493.1"/>
    <property type="molecule type" value="Genomic_DNA"/>
</dbReference>
<dbReference type="OrthoDB" id="498204at2759"/>
<feature type="region of interest" description="Disordered" evidence="2">
    <location>
        <begin position="820"/>
        <end position="839"/>
    </location>
</feature>
<comment type="similarity">
    <text evidence="1">Belongs to the GcvT family.</text>
</comment>
<evidence type="ECO:0000259" key="3">
    <source>
        <dbReference type="Pfam" id="PF01266"/>
    </source>
</evidence>
<proteinExistence type="inferred from homology"/>
<accession>A0A8K0SH66</accession>
<dbReference type="InterPro" id="IPR036188">
    <property type="entry name" value="FAD/NAD-bd_sf"/>
</dbReference>
<dbReference type="Gene3D" id="3.30.1360.120">
    <property type="entry name" value="Probable tRNA modification gtpase trme, domain 1"/>
    <property type="match status" value="1"/>
</dbReference>
<dbReference type="PANTHER" id="PTHR43757:SF2">
    <property type="entry name" value="AMINOMETHYLTRANSFERASE, MITOCHONDRIAL"/>
    <property type="match status" value="1"/>
</dbReference>
<dbReference type="InterPro" id="IPR029043">
    <property type="entry name" value="GcvT/YgfZ_C"/>
</dbReference>
<evidence type="ECO:0000259" key="6">
    <source>
        <dbReference type="Pfam" id="PF16350"/>
    </source>
</evidence>
<comment type="caution">
    <text evidence="7">The sequence shown here is derived from an EMBL/GenBank/DDBJ whole genome shotgun (WGS) entry which is preliminary data.</text>
</comment>
<dbReference type="InterPro" id="IPR027266">
    <property type="entry name" value="TrmE/GcvT-like"/>
</dbReference>
<protein>
    <submittedName>
        <fullName evidence="7">FAD dependent oxidoreductase</fullName>
    </submittedName>
</protein>
<dbReference type="Gene3D" id="2.40.30.110">
    <property type="entry name" value="Aminomethyltransferase beta-barrel domains"/>
    <property type="match status" value="1"/>
</dbReference>
<dbReference type="SUPFAM" id="SSF103025">
    <property type="entry name" value="Folate-binding domain"/>
    <property type="match status" value="1"/>
</dbReference>
<feature type="domain" description="GCVT N-terminal" evidence="4">
    <location>
        <begin position="429"/>
        <end position="718"/>
    </location>
</feature>
<evidence type="ECO:0000256" key="1">
    <source>
        <dbReference type="ARBA" id="ARBA00008609"/>
    </source>
</evidence>
<dbReference type="SUPFAM" id="SSF54373">
    <property type="entry name" value="FAD-linked reductases, C-terminal domain"/>
    <property type="match status" value="1"/>
</dbReference>
<gene>
    <name evidence="7" type="ORF">B0I35DRAFT_446683</name>
</gene>
<dbReference type="AlphaFoldDB" id="A0A8K0SH66"/>
<dbReference type="Pfam" id="PF01571">
    <property type="entry name" value="GCV_T"/>
    <property type="match status" value="1"/>
</dbReference>
<evidence type="ECO:0000313" key="8">
    <source>
        <dbReference type="Proteomes" id="UP000813444"/>
    </source>
</evidence>
<evidence type="ECO:0000256" key="2">
    <source>
        <dbReference type="SAM" id="MobiDB-lite"/>
    </source>
</evidence>
<organism evidence="7 8">
    <name type="scientific">Stachybotrys elegans</name>
    <dbReference type="NCBI Taxonomy" id="80388"/>
    <lineage>
        <taxon>Eukaryota</taxon>
        <taxon>Fungi</taxon>
        <taxon>Dikarya</taxon>
        <taxon>Ascomycota</taxon>
        <taxon>Pezizomycotina</taxon>
        <taxon>Sordariomycetes</taxon>
        <taxon>Hypocreomycetidae</taxon>
        <taxon>Hypocreales</taxon>
        <taxon>Stachybotryaceae</taxon>
        <taxon>Stachybotrys</taxon>
    </lineage>
</organism>
<dbReference type="Pfam" id="PF08669">
    <property type="entry name" value="GCV_T_C"/>
    <property type="match status" value="1"/>
</dbReference>
<evidence type="ECO:0000313" key="7">
    <source>
        <dbReference type="EMBL" id="KAH7303493.1"/>
    </source>
</evidence>
<dbReference type="Gene3D" id="3.50.50.60">
    <property type="entry name" value="FAD/NAD(P)-binding domain"/>
    <property type="match status" value="1"/>
</dbReference>
<dbReference type="SUPFAM" id="SSF51905">
    <property type="entry name" value="FAD/NAD(P)-binding domain"/>
    <property type="match status" value="1"/>
</dbReference>
<name>A0A8K0SH66_9HYPO</name>
<keyword evidence="8" id="KW-1185">Reference proteome</keyword>
<feature type="domain" description="FAD dependent oxidoreductase central" evidence="6">
    <location>
        <begin position="372"/>
        <end position="427"/>
    </location>
</feature>
<dbReference type="Proteomes" id="UP000813444">
    <property type="component" value="Unassembled WGS sequence"/>
</dbReference>
<dbReference type="Pfam" id="PF01266">
    <property type="entry name" value="DAO"/>
    <property type="match status" value="1"/>
</dbReference>
<dbReference type="Gene3D" id="3.30.9.10">
    <property type="entry name" value="D-Amino Acid Oxidase, subunit A, domain 2"/>
    <property type="match status" value="1"/>
</dbReference>
<dbReference type="InterPro" id="IPR013977">
    <property type="entry name" value="GcvT_C"/>
</dbReference>
<dbReference type="GO" id="GO:0005739">
    <property type="term" value="C:mitochondrion"/>
    <property type="evidence" value="ECO:0007669"/>
    <property type="project" value="TreeGrafter"/>
</dbReference>
<feature type="domain" description="Aminomethyltransferase C-terminal" evidence="5">
    <location>
        <begin position="738"/>
        <end position="815"/>
    </location>
</feature>
<evidence type="ECO:0000259" key="4">
    <source>
        <dbReference type="Pfam" id="PF01571"/>
    </source>
</evidence>
<reference evidence="7" key="1">
    <citation type="journal article" date="2021" name="Nat. Commun.">
        <title>Genetic determinants of endophytism in the Arabidopsis root mycobiome.</title>
        <authorList>
            <person name="Mesny F."/>
            <person name="Miyauchi S."/>
            <person name="Thiergart T."/>
            <person name="Pickel B."/>
            <person name="Atanasova L."/>
            <person name="Karlsson M."/>
            <person name="Huettel B."/>
            <person name="Barry K.W."/>
            <person name="Haridas S."/>
            <person name="Chen C."/>
            <person name="Bauer D."/>
            <person name="Andreopoulos W."/>
            <person name="Pangilinan J."/>
            <person name="LaButti K."/>
            <person name="Riley R."/>
            <person name="Lipzen A."/>
            <person name="Clum A."/>
            <person name="Drula E."/>
            <person name="Henrissat B."/>
            <person name="Kohler A."/>
            <person name="Grigoriev I.V."/>
            <person name="Martin F.M."/>
            <person name="Hacquard S."/>
        </authorList>
    </citation>
    <scope>NUCLEOTIDE SEQUENCE</scope>
    <source>
        <strain evidence="7">MPI-CAGE-CH-0235</strain>
    </source>
</reference>
<feature type="domain" description="FAD dependent oxidoreductase" evidence="3">
    <location>
        <begin position="6"/>
        <end position="369"/>
    </location>
</feature>
<dbReference type="InterPro" id="IPR028896">
    <property type="entry name" value="GcvT/YgfZ/DmdA"/>
</dbReference>
<dbReference type="SUPFAM" id="SSF101790">
    <property type="entry name" value="Aminomethyltransferase beta-barrel domain"/>
    <property type="match status" value="1"/>
</dbReference>
<dbReference type="InterPro" id="IPR032503">
    <property type="entry name" value="FAO_M"/>
</dbReference>